<name>A0ABD3VUB6_SINWO</name>
<evidence type="ECO:0000256" key="1">
    <source>
        <dbReference type="ARBA" id="ARBA00022737"/>
    </source>
</evidence>
<dbReference type="Pfam" id="PF12796">
    <property type="entry name" value="Ank_2"/>
    <property type="match status" value="2"/>
</dbReference>
<protein>
    <recommendedName>
        <fullName evidence="5">SOCS box domain-containing protein</fullName>
    </recommendedName>
</protein>
<proteinExistence type="predicted"/>
<feature type="repeat" description="ANK" evidence="3">
    <location>
        <begin position="507"/>
        <end position="539"/>
    </location>
</feature>
<dbReference type="InterPro" id="IPR001496">
    <property type="entry name" value="SOCS_box"/>
</dbReference>
<keyword evidence="7" id="KW-1185">Reference proteome</keyword>
<evidence type="ECO:0000259" key="5">
    <source>
        <dbReference type="PROSITE" id="PS50225"/>
    </source>
</evidence>
<dbReference type="PANTHER" id="PTHR24198:SF165">
    <property type="entry name" value="ANKYRIN REPEAT-CONTAINING PROTEIN-RELATED"/>
    <property type="match status" value="1"/>
</dbReference>
<dbReference type="InterPro" id="IPR002110">
    <property type="entry name" value="Ankyrin_rpt"/>
</dbReference>
<dbReference type="SMART" id="SM00248">
    <property type="entry name" value="ANK"/>
    <property type="match status" value="8"/>
</dbReference>
<evidence type="ECO:0000256" key="4">
    <source>
        <dbReference type="SAM" id="MobiDB-lite"/>
    </source>
</evidence>
<evidence type="ECO:0000256" key="3">
    <source>
        <dbReference type="PROSITE-ProRule" id="PRU00023"/>
    </source>
</evidence>
<feature type="region of interest" description="Disordered" evidence="4">
    <location>
        <begin position="434"/>
        <end position="453"/>
    </location>
</feature>
<organism evidence="6 7">
    <name type="scientific">Sinanodonta woodiana</name>
    <name type="common">Chinese pond mussel</name>
    <name type="synonym">Anodonta woodiana</name>
    <dbReference type="NCBI Taxonomy" id="1069815"/>
    <lineage>
        <taxon>Eukaryota</taxon>
        <taxon>Metazoa</taxon>
        <taxon>Spiralia</taxon>
        <taxon>Lophotrochozoa</taxon>
        <taxon>Mollusca</taxon>
        <taxon>Bivalvia</taxon>
        <taxon>Autobranchia</taxon>
        <taxon>Heteroconchia</taxon>
        <taxon>Palaeoheterodonta</taxon>
        <taxon>Unionida</taxon>
        <taxon>Unionoidea</taxon>
        <taxon>Unionidae</taxon>
        <taxon>Unioninae</taxon>
        <taxon>Sinanodonta</taxon>
    </lineage>
</organism>
<keyword evidence="1" id="KW-0677">Repeat</keyword>
<accession>A0ABD3VUB6</accession>
<dbReference type="Pfam" id="PF07525">
    <property type="entry name" value="SOCS_box"/>
    <property type="match status" value="1"/>
</dbReference>
<evidence type="ECO:0000313" key="7">
    <source>
        <dbReference type="Proteomes" id="UP001634394"/>
    </source>
</evidence>
<reference evidence="6 7" key="1">
    <citation type="submission" date="2024-11" db="EMBL/GenBank/DDBJ databases">
        <title>Chromosome-level genome assembly of the freshwater bivalve Anodonta woodiana.</title>
        <authorList>
            <person name="Chen X."/>
        </authorList>
    </citation>
    <scope>NUCLEOTIDE SEQUENCE [LARGE SCALE GENOMIC DNA]</scope>
    <source>
        <strain evidence="6">MN2024</strain>
        <tissue evidence="6">Gills</tissue>
    </source>
</reference>
<keyword evidence="2 3" id="KW-0040">ANK repeat</keyword>
<dbReference type="InterPro" id="IPR036770">
    <property type="entry name" value="Ankyrin_rpt-contain_sf"/>
</dbReference>
<dbReference type="AlphaFoldDB" id="A0ABD3VUB6"/>
<dbReference type="Gene3D" id="1.25.40.20">
    <property type="entry name" value="Ankyrin repeat-containing domain"/>
    <property type="match status" value="3"/>
</dbReference>
<feature type="repeat" description="ANK" evidence="3">
    <location>
        <begin position="155"/>
        <end position="188"/>
    </location>
</feature>
<feature type="domain" description="SOCS box" evidence="5">
    <location>
        <begin position="643"/>
        <end position="685"/>
    </location>
</feature>
<evidence type="ECO:0000313" key="6">
    <source>
        <dbReference type="EMBL" id="KAL3864067.1"/>
    </source>
</evidence>
<evidence type="ECO:0000256" key="2">
    <source>
        <dbReference type="ARBA" id="ARBA00023043"/>
    </source>
</evidence>
<dbReference type="EMBL" id="JBJQND010000010">
    <property type="protein sequence ID" value="KAL3864067.1"/>
    <property type="molecule type" value="Genomic_DNA"/>
</dbReference>
<dbReference type="PROSITE" id="PS50297">
    <property type="entry name" value="ANK_REP_REGION"/>
    <property type="match status" value="1"/>
</dbReference>
<dbReference type="PROSITE" id="PS50088">
    <property type="entry name" value="ANK_REPEAT"/>
    <property type="match status" value="2"/>
</dbReference>
<sequence>MEELVRMLIEKPQSVAVEGFDNEKALLDQPISFECSTLTNHCLCARNLEYFLNTKGVLQYISTGKCWHRRVHKNIQPGVHSPIQASTKLILITAALGKFEVLKYLQKNGCSMETKSGLYELRPLHLSIIHGHFNVFCYLLTQQVDINAEIQCHGTAYSPLMLAVMYGQADMVRYLLMTKNLDLSYRNTVEQTPLMFAVQNNSVEMISLLLAAEKSVFSSETGMGDADCEPEDADERRIQALQHPGALLEALKQDNDSAMKILLDNGCSPNFSFHGYHITATVLLIAVLRNAAKCLQLLLQYGANTSVQVCGMTMIDWAYLLGFSDSISVLEDLGCINRTCLLVGRHGRVFRNSSIINVYNNSENTIEEGKKLVEYNCVKSCENQCNFAGAGCMSDSAIKMKEKENVLSEHIINVTNSKAVDSDGRQNAHLLWRRESSLEPSATSPDTKCDKMGEIPDSEEEKIIFDLQETCMSPMVAIWSFSQWINVDEVIRHLIHNGHDVNARDCFGRTPLHFAVEEQNIPALRTLLQFGADHGARDICNATPFWHAVYWNAESVIRELVFANVATECSAHENAYKIGLCDYEFDEMNRVSSAKLRSPLYCSVKRKYLQTTKLLLFAGYDTKSEDIEELLSVGSEDVRELLLQHIQNPRHLSDLCRNHLRKCLGFKIHELVDQVDLPCRVKDILLCRDLFNIKIEPKF</sequence>
<dbReference type="PANTHER" id="PTHR24198">
    <property type="entry name" value="ANKYRIN REPEAT AND PROTEIN KINASE DOMAIN-CONTAINING PROTEIN"/>
    <property type="match status" value="1"/>
</dbReference>
<gene>
    <name evidence="6" type="ORF">ACJMK2_005773</name>
</gene>
<dbReference type="CDD" id="cd03716">
    <property type="entry name" value="SOCS_ASB_like"/>
    <property type="match status" value="1"/>
</dbReference>
<dbReference type="Proteomes" id="UP001634394">
    <property type="component" value="Unassembled WGS sequence"/>
</dbReference>
<comment type="caution">
    <text evidence="6">The sequence shown here is derived from an EMBL/GenBank/DDBJ whole genome shotgun (WGS) entry which is preliminary data.</text>
</comment>
<dbReference type="SUPFAM" id="SSF48403">
    <property type="entry name" value="Ankyrin repeat"/>
    <property type="match status" value="1"/>
</dbReference>
<dbReference type="PROSITE" id="PS50225">
    <property type="entry name" value="SOCS"/>
    <property type="match status" value="1"/>
</dbReference>